<feature type="compositionally biased region" description="Low complexity" evidence="9">
    <location>
        <begin position="26"/>
        <end position="36"/>
    </location>
</feature>
<dbReference type="SUPFAM" id="SSF56672">
    <property type="entry name" value="DNA/RNA polymerases"/>
    <property type="match status" value="1"/>
</dbReference>
<dbReference type="FunFam" id="1.10.150.20:FF:000070">
    <property type="entry name" value="DNA polymerase I, putative"/>
    <property type="match status" value="1"/>
</dbReference>
<name>A0A7G2CIS1_9TRYP</name>
<dbReference type="GO" id="GO:0006302">
    <property type="term" value="P:double-strand break repair"/>
    <property type="evidence" value="ECO:0007669"/>
    <property type="project" value="TreeGrafter"/>
</dbReference>
<sequence length="942" mass="103591">MDSIIRKKYKPVNLAHLNQAGGLPQSNNDNNNTSIDSPDRAVRPSTVAYDALQQNCILNLQKTSLLLDQCGTRNPATAQEQSAKSNIDKWRSFGLDTSSYLPSGGDPPQATAAPTASNANHTLQHNTPMATIRQKLSEITEKVQSAQEAQRCAPPRKEFHKGNNKKNWAKKKKTEGKETGKRAREDATSNSVAENSAPEETNPAEGGVEVVPSGKRKKNKAAKKDKTVPNPPPRTLFQFQAYTMDGGTQKLSDMNVPYEELHSTDVLFDDVEAVLNDPDRIQAPPLFVGVLVENGETEKAVVSNFSLSADSAGKTAFPLHVKPTEAHTHVQHVVLRWKETVYVVGSKVGLDFLLRVLQELPGVELVTFNATTLLLPLVAATGNNLRTSCVSDVRTMAWLAHMKTADADGEVEIHNFGSVFQCCLPRSANTAASLTLSPDPLQVVVRHVYHLCPVYRSLYGQLGMKGLLQVFLKQEKRIALLLVVMKYNGVSVRAKEVNAFRENCMKQMEKWRSKACAAVPELEKFNIQSSDQVRTAIYDVLRLGAHLKIDDVTITKGGKLSTAEDILKRLAAHHPFPQYVLHYRRAAKIVQTYIDGMMSYAEPYTPSSVDAEGEVGSDSADVFEEHELTAPTVGEGWLKLHPNFLQEGTDTGRLSCVAPNLQSLPRSSVMEGDPTDGEDGEQSAQVVMAFRNCFMAPPGWVYLSVDFQQIELRVLAHLCADAALVNALSHATDIHRAIAEKIFGRAVTQEERTLAKRVVFGILYGAGPQLLASQSNISVERAQSIAGQFRAAYPHIESYHQRVLEQGKADGYVRSISGRLRSLPDLHSSHMVKRSYAERQAFNTVIQGSAADVMKAAMLAVEREVLQVWPLEVQLCIQIHDEMIFCVQRKSLATVLPVITKAMQTATSLLVPLPVTAKFGKSLGSLTEWSVDHELGLGLDDF</sequence>
<evidence type="ECO:0000256" key="4">
    <source>
        <dbReference type="ARBA" id="ARBA00022695"/>
    </source>
</evidence>
<dbReference type="Gene3D" id="3.30.70.370">
    <property type="match status" value="1"/>
</dbReference>
<dbReference type="PRINTS" id="PR00868">
    <property type="entry name" value="DNAPOLI"/>
</dbReference>
<keyword evidence="6" id="KW-0239">DNA-directed DNA polymerase</keyword>
<evidence type="ECO:0000256" key="8">
    <source>
        <dbReference type="ARBA" id="ARBA00049244"/>
    </source>
</evidence>
<dbReference type="Gene3D" id="1.20.1060.10">
    <property type="entry name" value="Taq DNA Polymerase, Chain T, domain 4"/>
    <property type="match status" value="1"/>
</dbReference>
<dbReference type="EC" id="2.7.7.7" evidence="2"/>
<keyword evidence="7" id="KW-0238">DNA-binding</keyword>
<dbReference type="EMBL" id="LR877159">
    <property type="protein sequence ID" value="CAD2219750.1"/>
    <property type="molecule type" value="Genomic_DNA"/>
</dbReference>
<protein>
    <recommendedName>
        <fullName evidence="2">DNA-directed DNA polymerase</fullName>
        <ecNumber evidence="2">2.7.7.7</ecNumber>
    </recommendedName>
</protein>
<proteinExistence type="inferred from homology"/>
<feature type="compositionally biased region" description="Basic residues" evidence="9">
    <location>
        <begin position="162"/>
        <end position="174"/>
    </location>
</feature>
<dbReference type="InterPro" id="IPR019760">
    <property type="entry name" value="DNA-dir_DNA_pol_A_CS"/>
</dbReference>
<dbReference type="InterPro" id="IPR001098">
    <property type="entry name" value="DNA-dir_DNA_pol_A_palm_dom"/>
</dbReference>
<dbReference type="GO" id="GO:0003887">
    <property type="term" value="F:DNA-directed DNA polymerase activity"/>
    <property type="evidence" value="ECO:0007669"/>
    <property type="project" value="UniProtKB-KW"/>
</dbReference>
<feature type="compositionally biased region" description="Polar residues" evidence="9">
    <location>
        <begin position="112"/>
        <end position="126"/>
    </location>
</feature>
<dbReference type="GO" id="GO:0006261">
    <property type="term" value="P:DNA-templated DNA replication"/>
    <property type="evidence" value="ECO:0007669"/>
    <property type="project" value="InterPro"/>
</dbReference>
<feature type="region of interest" description="Disordered" evidence="9">
    <location>
        <begin position="98"/>
        <end position="126"/>
    </location>
</feature>
<dbReference type="SMART" id="SM00482">
    <property type="entry name" value="POLAc"/>
    <property type="match status" value="1"/>
</dbReference>
<evidence type="ECO:0000256" key="3">
    <source>
        <dbReference type="ARBA" id="ARBA00022679"/>
    </source>
</evidence>
<dbReference type="VEuPathDB" id="TriTrypDB:ADEAN_000725900"/>
<dbReference type="Gene3D" id="1.10.150.20">
    <property type="entry name" value="5' to 3' exonuclease, C-terminal subdomain"/>
    <property type="match status" value="1"/>
</dbReference>
<comment type="similarity">
    <text evidence="1">Belongs to the DNA polymerase type-A family.</text>
</comment>
<feature type="region of interest" description="Disordered" evidence="9">
    <location>
        <begin position="141"/>
        <end position="236"/>
    </location>
</feature>
<evidence type="ECO:0000256" key="7">
    <source>
        <dbReference type="ARBA" id="ARBA00023125"/>
    </source>
</evidence>
<dbReference type="InterPro" id="IPR002298">
    <property type="entry name" value="DNA_polymerase_A"/>
</dbReference>
<reference evidence="11 12" key="1">
    <citation type="submission" date="2020-08" db="EMBL/GenBank/DDBJ databases">
        <authorList>
            <person name="Newling K."/>
            <person name="Davey J."/>
            <person name="Forrester S."/>
        </authorList>
    </citation>
    <scope>NUCLEOTIDE SEQUENCE [LARGE SCALE GENOMIC DNA]</scope>
    <source>
        <strain evidence="12">Crithidia deanei Carvalho (ATCC PRA-265)</strain>
    </source>
</reference>
<dbReference type="GO" id="GO:0003677">
    <property type="term" value="F:DNA binding"/>
    <property type="evidence" value="ECO:0007669"/>
    <property type="project" value="UniProtKB-KW"/>
</dbReference>
<evidence type="ECO:0000259" key="10">
    <source>
        <dbReference type="SMART" id="SM00482"/>
    </source>
</evidence>
<evidence type="ECO:0000256" key="5">
    <source>
        <dbReference type="ARBA" id="ARBA00022705"/>
    </source>
</evidence>
<keyword evidence="3" id="KW-0808">Transferase</keyword>
<dbReference type="PANTHER" id="PTHR10133">
    <property type="entry name" value="DNA POLYMERASE I"/>
    <property type="match status" value="1"/>
</dbReference>
<keyword evidence="5" id="KW-0235">DNA replication</keyword>
<evidence type="ECO:0000313" key="12">
    <source>
        <dbReference type="Proteomes" id="UP000515908"/>
    </source>
</evidence>
<dbReference type="InterPro" id="IPR043502">
    <property type="entry name" value="DNA/RNA_pol_sf"/>
</dbReference>
<organism evidence="11 12">
    <name type="scientific">Angomonas deanei</name>
    <dbReference type="NCBI Taxonomy" id="59799"/>
    <lineage>
        <taxon>Eukaryota</taxon>
        <taxon>Discoba</taxon>
        <taxon>Euglenozoa</taxon>
        <taxon>Kinetoplastea</taxon>
        <taxon>Metakinetoplastina</taxon>
        <taxon>Trypanosomatida</taxon>
        <taxon>Trypanosomatidae</taxon>
        <taxon>Strigomonadinae</taxon>
        <taxon>Angomonas</taxon>
    </lineage>
</organism>
<evidence type="ECO:0000256" key="1">
    <source>
        <dbReference type="ARBA" id="ARBA00007705"/>
    </source>
</evidence>
<dbReference type="Proteomes" id="UP000515908">
    <property type="component" value="Chromosome 15"/>
</dbReference>
<feature type="region of interest" description="Disordered" evidence="9">
    <location>
        <begin position="18"/>
        <end position="40"/>
    </location>
</feature>
<feature type="compositionally biased region" description="Basic and acidic residues" evidence="9">
    <location>
        <begin position="175"/>
        <end position="187"/>
    </location>
</feature>
<dbReference type="PROSITE" id="PS00447">
    <property type="entry name" value="DNA_POLYMERASE_A"/>
    <property type="match status" value="1"/>
</dbReference>
<evidence type="ECO:0000313" key="11">
    <source>
        <dbReference type="EMBL" id="CAD2219750.1"/>
    </source>
</evidence>
<evidence type="ECO:0000256" key="6">
    <source>
        <dbReference type="ARBA" id="ARBA00022932"/>
    </source>
</evidence>
<dbReference type="Pfam" id="PF00476">
    <property type="entry name" value="DNA_pol_A"/>
    <property type="match status" value="1"/>
</dbReference>
<accession>A0A7G2CIS1</accession>
<comment type="catalytic activity">
    <reaction evidence="8">
        <text>DNA(n) + a 2'-deoxyribonucleoside 5'-triphosphate = DNA(n+1) + diphosphate</text>
        <dbReference type="Rhea" id="RHEA:22508"/>
        <dbReference type="Rhea" id="RHEA-COMP:17339"/>
        <dbReference type="Rhea" id="RHEA-COMP:17340"/>
        <dbReference type="ChEBI" id="CHEBI:33019"/>
        <dbReference type="ChEBI" id="CHEBI:61560"/>
        <dbReference type="ChEBI" id="CHEBI:173112"/>
        <dbReference type="EC" id="2.7.7.7"/>
    </reaction>
</comment>
<feature type="domain" description="DNA-directed DNA polymerase family A palm" evidence="10">
    <location>
        <begin position="691"/>
        <end position="891"/>
    </location>
</feature>
<dbReference type="AlphaFoldDB" id="A0A7G2CIS1"/>
<evidence type="ECO:0000256" key="9">
    <source>
        <dbReference type="SAM" id="MobiDB-lite"/>
    </source>
</evidence>
<dbReference type="PANTHER" id="PTHR10133:SF27">
    <property type="entry name" value="DNA POLYMERASE NU"/>
    <property type="match status" value="1"/>
</dbReference>
<keyword evidence="4" id="KW-0548">Nucleotidyltransferase</keyword>
<evidence type="ECO:0000256" key="2">
    <source>
        <dbReference type="ARBA" id="ARBA00012417"/>
    </source>
</evidence>
<gene>
    <name evidence="11" type="ORF">ADEAN_000725900</name>
</gene>
<dbReference type="CDD" id="cd08638">
    <property type="entry name" value="DNA_pol_A_theta"/>
    <property type="match status" value="1"/>
</dbReference>
<keyword evidence="12" id="KW-1185">Reference proteome</keyword>